<dbReference type="GO" id="GO:0006567">
    <property type="term" value="P:L-threonine catabolic process"/>
    <property type="evidence" value="ECO:0007669"/>
    <property type="project" value="TreeGrafter"/>
</dbReference>
<comment type="similarity">
    <text evidence="2">Belongs to the threonine aldolase family.</text>
</comment>
<dbReference type="GO" id="GO:0006545">
    <property type="term" value="P:glycine biosynthetic process"/>
    <property type="evidence" value="ECO:0007669"/>
    <property type="project" value="TreeGrafter"/>
</dbReference>
<keyword evidence="8" id="KW-1185">Reference proteome</keyword>
<dbReference type="GO" id="GO:0008732">
    <property type="term" value="F:L-allo-threonine aldolase activity"/>
    <property type="evidence" value="ECO:0007669"/>
    <property type="project" value="TreeGrafter"/>
</dbReference>
<accession>A0AAV4LAD5</accession>
<gene>
    <name evidence="7" type="ORF">DNHGIG_02150</name>
</gene>
<dbReference type="InterPro" id="IPR015424">
    <property type="entry name" value="PyrdxlP-dep_Trfase"/>
</dbReference>
<evidence type="ECO:0000256" key="1">
    <source>
        <dbReference type="ARBA" id="ARBA00001933"/>
    </source>
</evidence>
<dbReference type="Pfam" id="PF01212">
    <property type="entry name" value="Beta_elim_lyase"/>
    <property type="match status" value="1"/>
</dbReference>
<protein>
    <submittedName>
        <fullName evidence="7">Threonine aldolase</fullName>
    </submittedName>
</protein>
<evidence type="ECO:0000313" key="7">
    <source>
        <dbReference type="EMBL" id="GIM44666.1"/>
    </source>
</evidence>
<dbReference type="InterPro" id="IPR015421">
    <property type="entry name" value="PyrdxlP-dep_Trfase_major"/>
</dbReference>
<dbReference type="SUPFAM" id="SSF53383">
    <property type="entry name" value="PLP-dependent transferases"/>
    <property type="match status" value="1"/>
</dbReference>
<evidence type="ECO:0000256" key="2">
    <source>
        <dbReference type="ARBA" id="ARBA00006966"/>
    </source>
</evidence>
<evidence type="ECO:0000256" key="5">
    <source>
        <dbReference type="PIRSR" id="PIRSR017617-1"/>
    </source>
</evidence>
<dbReference type="Proteomes" id="UP001057291">
    <property type="component" value="Unassembled WGS sequence"/>
</dbReference>
<evidence type="ECO:0000259" key="6">
    <source>
        <dbReference type="Pfam" id="PF01212"/>
    </source>
</evidence>
<dbReference type="EMBL" id="BOQE01000001">
    <property type="protein sequence ID" value="GIM44666.1"/>
    <property type="molecule type" value="Genomic_DNA"/>
</dbReference>
<dbReference type="Gene3D" id="3.90.1150.10">
    <property type="entry name" value="Aspartate Aminotransferase, domain 1"/>
    <property type="match status" value="1"/>
</dbReference>
<keyword evidence="4" id="KW-0456">Lyase</keyword>
<dbReference type="InterPro" id="IPR001597">
    <property type="entry name" value="ArAA_b-elim_lyase/Thr_aldolase"/>
</dbReference>
<name>A0AAV4LAD5_9BACL</name>
<feature type="modified residue" description="N6-(pyridoxal phosphate)lysine" evidence="5">
    <location>
        <position position="201"/>
    </location>
</feature>
<dbReference type="NCBIfam" id="NF041359">
    <property type="entry name" value="GntG_guanitoxin"/>
    <property type="match status" value="1"/>
</dbReference>
<dbReference type="InterPro" id="IPR023603">
    <property type="entry name" value="Low_specificity_L-TA-like"/>
</dbReference>
<dbReference type="AlphaFoldDB" id="A0AAV4LAD5"/>
<feature type="domain" description="Aromatic amino acid beta-eliminating lyase/threonine aldolase" evidence="6">
    <location>
        <begin position="5"/>
        <end position="288"/>
    </location>
</feature>
<keyword evidence="3" id="KW-0663">Pyridoxal phosphate</keyword>
<dbReference type="RefSeq" id="WP_282197935.1">
    <property type="nucleotide sequence ID" value="NZ_BOQE01000001.1"/>
</dbReference>
<dbReference type="PANTHER" id="PTHR48097:SF9">
    <property type="entry name" value="L-THREONINE ALDOLASE"/>
    <property type="match status" value="1"/>
</dbReference>
<dbReference type="CDD" id="cd06502">
    <property type="entry name" value="TA_like"/>
    <property type="match status" value="1"/>
</dbReference>
<dbReference type="FunFam" id="3.40.640.10:FF:000030">
    <property type="entry name" value="Low-specificity L-threonine aldolase"/>
    <property type="match status" value="1"/>
</dbReference>
<dbReference type="GO" id="GO:0005829">
    <property type="term" value="C:cytosol"/>
    <property type="evidence" value="ECO:0007669"/>
    <property type="project" value="TreeGrafter"/>
</dbReference>
<dbReference type="NCBIfam" id="NF007825">
    <property type="entry name" value="PRK10534.1"/>
    <property type="match status" value="1"/>
</dbReference>
<dbReference type="FunFam" id="3.90.1150.10:FF:000041">
    <property type="entry name" value="Low-specificity L-threonine aldolase"/>
    <property type="match status" value="1"/>
</dbReference>
<comment type="caution">
    <text evidence="7">The sequence shown here is derived from an EMBL/GenBank/DDBJ whole genome shotgun (WGS) entry which is preliminary data.</text>
</comment>
<reference evidence="7" key="1">
    <citation type="journal article" date="2023" name="Int. J. Syst. Evol. Microbiol.">
        <title>Collibacillus ludicampi gen. nov., sp. nov., a new soil bacterium of the family Alicyclobacillaceae.</title>
        <authorList>
            <person name="Jojima T."/>
            <person name="Ioku Y."/>
            <person name="Fukuta Y."/>
            <person name="Shirasaka N."/>
            <person name="Matsumura Y."/>
            <person name="Mori M."/>
        </authorList>
    </citation>
    <scope>NUCLEOTIDE SEQUENCE</scope>
    <source>
        <strain evidence="7">TP075</strain>
    </source>
</reference>
<dbReference type="InterPro" id="IPR015422">
    <property type="entry name" value="PyrdxlP-dep_Trfase_small"/>
</dbReference>
<organism evidence="7 8">
    <name type="scientific">Collibacillus ludicampi</name>
    <dbReference type="NCBI Taxonomy" id="2771369"/>
    <lineage>
        <taxon>Bacteria</taxon>
        <taxon>Bacillati</taxon>
        <taxon>Bacillota</taxon>
        <taxon>Bacilli</taxon>
        <taxon>Bacillales</taxon>
        <taxon>Alicyclobacillaceae</taxon>
        <taxon>Collibacillus</taxon>
    </lineage>
</organism>
<evidence type="ECO:0000256" key="3">
    <source>
        <dbReference type="ARBA" id="ARBA00022898"/>
    </source>
</evidence>
<evidence type="ECO:0000256" key="4">
    <source>
        <dbReference type="ARBA" id="ARBA00023239"/>
    </source>
</evidence>
<comment type="cofactor">
    <cofactor evidence="1">
        <name>pyridoxal 5'-phosphate</name>
        <dbReference type="ChEBI" id="CHEBI:597326"/>
    </cofactor>
</comment>
<dbReference type="PANTHER" id="PTHR48097">
    <property type="entry name" value="L-THREONINE ALDOLASE-RELATED"/>
    <property type="match status" value="1"/>
</dbReference>
<dbReference type="Gene3D" id="3.40.640.10">
    <property type="entry name" value="Type I PLP-dependent aspartate aminotransferase-like (Major domain)"/>
    <property type="match status" value="1"/>
</dbReference>
<dbReference type="PIRSF" id="PIRSF017617">
    <property type="entry name" value="Thr_aldolase"/>
    <property type="match status" value="1"/>
</dbReference>
<proteinExistence type="inferred from homology"/>
<sequence length="347" mass="37605">MKRIDLRSDTVTKPTEAMRRAMYEAEVGDDVYGEDPTVNRLEELAAEILCKEAAMFVTSGTQGNQVAILAHTRPGEEIILEAESHIFYYEAAAASAFAGVQTRTIPGKRGAMDPSDVAKAVRGKDIHQPRTAMIAIENTHNRAGGTVIPVSNMQAIYNIGREANVPVHLDGARLFHAAIATGQDVKAFTQYVDSVQICLSKGLGAPVGSLLAGTKEFIERARVWRKRLGGGLRQAGVIAAPGILALTEMVDRLAEDHEAAKTLAHALANMKGLTVDLQTVETNIVIVDVSETGKTAEEFLSLIEREGVLGVSFGETQVRFVTHKDVDRNDIRTAIERIHRVVQAINC</sequence>
<evidence type="ECO:0000313" key="8">
    <source>
        <dbReference type="Proteomes" id="UP001057291"/>
    </source>
</evidence>